<name>A0A1B4V4Z5_9GAMM</name>
<dbReference type="RefSeq" id="WP_096460988.1">
    <property type="nucleotide sequence ID" value="NZ_AP014936.1"/>
</dbReference>
<accession>A0A1B4V4Z5</accession>
<reference evidence="1 2" key="1">
    <citation type="submission" date="2015-08" db="EMBL/GenBank/DDBJ databases">
        <title>Complete genome sequence of Sulfurifustis variabilis.</title>
        <authorList>
            <person name="Miura A."/>
            <person name="Kojima H."/>
            <person name="Fukui M."/>
        </authorList>
    </citation>
    <scope>NUCLEOTIDE SEQUENCE [LARGE SCALE GENOMIC DNA]</scope>
    <source>
        <strain evidence="2">skN76</strain>
    </source>
</reference>
<keyword evidence="2" id="KW-1185">Reference proteome</keyword>
<dbReference type="KEGG" id="sva:SVA_1932"/>
<evidence type="ECO:0000313" key="1">
    <source>
        <dbReference type="EMBL" id="BAU48485.1"/>
    </source>
</evidence>
<sequence length="186" mass="20829">MAVRIKTRFRKSGPKTVEERASVVAVAVWKAAHEAFRRMGKENFNFTSPEQVTGFVTEFIAFLVQIADRIVYGQISEPDRAAFVNALARHLSRNIQDSQVELRGPGDYVTPFFDTLNARFRDYAECEYGPAGPGYAFVRYLGERVAEVMNAADNKWVLEYVMEIEAPDAVKVVKKAVGEVMGVKVG</sequence>
<evidence type="ECO:0000313" key="2">
    <source>
        <dbReference type="Proteomes" id="UP000218899"/>
    </source>
</evidence>
<proteinExistence type="predicted"/>
<dbReference type="Proteomes" id="UP000218899">
    <property type="component" value="Chromosome"/>
</dbReference>
<gene>
    <name evidence="1" type="ORF">SVA_1932</name>
</gene>
<dbReference type="EMBL" id="AP014936">
    <property type="protein sequence ID" value="BAU48485.1"/>
    <property type="molecule type" value="Genomic_DNA"/>
</dbReference>
<dbReference type="AlphaFoldDB" id="A0A1B4V4Z5"/>
<protein>
    <submittedName>
        <fullName evidence="1">Uncharacterized protein</fullName>
    </submittedName>
</protein>
<organism evidence="1 2">
    <name type="scientific">Sulfurifustis variabilis</name>
    <dbReference type="NCBI Taxonomy" id="1675686"/>
    <lineage>
        <taxon>Bacteria</taxon>
        <taxon>Pseudomonadati</taxon>
        <taxon>Pseudomonadota</taxon>
        <taxon>Gammaproteobacteria</taxon>
        <taxon>Acidiferrobacterales</taxon>
        <taxon>Acidiferrobacteraceae</taxon>
        <taxon>Sulfurifustis</taxon>
    </lineage>
</organism>
<dbReference type="OrthoDB" id="9781578at2"/>